<accession>A0A392UYJ9</accession>
<reference evidence="1 2" key="1">
    <citation type="journal article" date="2018" name="Front. Plant Sci.">
        <title>Red Clover (Trifolium pratense) and Zigzag Clover (T. medium) - A Picture of Genomic Similarities and Differences.</title>
        <authorList>
            <person name="Dluhosova J."/>
            <person name="Istvanek J."/>
            <person name="Nedelnik J."/>
            <person name="Repkova J."/>
        </authorList>
    </citation>
    <scope>NUCLEOTIDE SEQUENCE [LARGE SCALE GENOMIC DNA]</scope>
    <source>
        <strain evidence="2">cv. 10/8</strain>
        <tissue evidence="1">Leaf</tissue>
    </source>
</reference>
<keyword evidence="2" id="KW-1185">Reference proteome</keyword>
<evidence type="ECO:0000313" key="1">
    <source>
        <dbReference type="EMBL" id="MCI80937.1"/>
    </source>
</evidence>
<protein>
    <submittedName>
        <fullName evidence="1">Uncharacterized protein</fullName>
    </submittedName>
</protein>
<organism evidence="1 2">
    <name type="scientific">Trifolium medium</name>
    <dbReference type="NCBI Taxonomy" id="97028"/>
    <lineage>
        <taxon>Eukaryota</taxon>
        <taxon>Viridiplantae</taxon>
        <taxon>Streptophyta</taxon>
        <taxon>Embryophyta</taxon>
        <taxon>Tracheophyta</taxon>
        <taxon>Spermatophyta</taxon>
        <taxon>Magnoliopsida</taxon>
        <taxon>eudicotyledons</taxon>
        <taxon>Gunneridae</taxon>
        <taxon>Pentapetalae</taxon>
        <taxon>rosids</taxon>
        <taxon>fabids</taxon>
        <taxon>Fabales</taxon>
        <taxon>Fabaceae</taxon>
        <taxon>Papilionoideae</taxon>
        <taxon>50 kb inversion clade</taxon>
        <taxon>NPAAA clade</taxon>
        <taxon>Hologalegina</taxon>
        <taxon>IRL clade</taxon>
        <taxon>Trifolieae</taxon>
        <taxon>Trifolium</taxon>
    </lineage>
</organism>
<dbReference type="EMBL" id="LXQA011006795">
    <property type="protein sequence ID" value="MCI80937.1"/>
    <property type="molecule type" value="Genomic_DNA"/>
</dbReference>
<name>A0A392UYJ9_9FABA</name>
<comment type="caution">
    <text evidence="1">The sequence shown here is derived from an EMBL/GenBank/DDBJ whole genome shotgun (WGS) entry which is preliminary data.</text>
</comment>
<sequence length="54" mass="5911">TVLRTKEPGEIQVDRSLLATVVVKKGIMPVSVEIQGLLITIVRNRVTLPETAMP</sequence>
<dbReference type="AlphaFoldDB" id="A0A392UYJ9"/>
<evidence type="ECO:0000313" key="2">
    <source>
        <dbReference type="Proteomes" id="UP000265520"/>
    </source>
</evidence>
<dbReference type="Proteomes" id="UP000265520">
    <property type="component" value="Unassembled WGS sequence"/>
</dbReference>
<proteinExistence type="predicted"/>
<feature type="non-terminal residue" evidence="1">
    <location>
        <position position="1"/>
    </location>
</feature>